<evidence type="ECO:0000313" key="3">
    <source>
        <dbReference type="EMBL" id="KAK1680865.1"/>
    </source>
</evidence>
<proteinExistence type="predicted"/>
<dbReference type="EMBL" id="JAUUTY010000002">
    <property type="protein sequence ID" value="KAK1680865.1"/>
    <property type="molecule type" value="Genomic_DNA"/>
</dbReference>
<name>A0AAD8WU89_LOLMU</name>
<protein>
    <recommendedName>
        <fullName evidence="2">Reverse transcriptase Ty1/copia-type domain-containing protein</fullName>
    </recommendedName>
</protein>
<feature type="domain" description="Reverse transcriptase Ty1/copia-type" evidence="2">
    <location>
        <begin position="78"/>
        <end position="137"/>
    </location>
</feature>
<feature type="region of interest" description="Disordered" evidence="1">
    <location>
        <begin position="216"/>
        <end position="237"/>
    </location>
</feature>
<organism evidence="3 4">
    <name type="scientific">Lolium multiflorum</name>
    <name type="common">Italian ryegrass</name>
    <name type="synonym">Lolium perenne subsp. multiflorum</name>
    <dbReference type="NCBI Taxonomy" id="4521"/>
    <lineage>
        <taxon>Eukaryota</taxon>
        <taxon>Viridiplantae</taxon>
        <taxon>Streptophyta</taxon>
        <taxon>Embryophyta</taxon>
        <taxon>Tracheophyta</taxon>
        <taxon>Spermatophyta</taxon>
        <taxon>Magnoliopsida</taxon>
        <taxon>Liliopsida</taxon>
        <taxon>Poales</taxon>
        <taxon>Poaceae</taxon>
        <taxon>BOP clade</taxon>
        <taxon>Pooideae</taxon>
        <taxon>Poodae</taxon>
        <taxon>Poeae</taxon>
        <taxon>Poeae Chloroplast Group 2 (Poeae type)</taxon>
        <taxon>Loliodinae</taxon>
        <taxon>Loliinae</taxon>
        <taxon>Lolium</taxon>
    </lineage>
</organism>
<comment type="caution">
    <text evidence="3">The sequence shown here is derived from an EMBL/GenBank/DDBJ whole genome shotgun (WGS) entry which is preliminary data.</text>
</comment>
<evidence type="ECO:0000259" key="2">
    <source>
        <dbReference type="Pfam" id="PF07727"/>
    </source>
</evidence>
<accession>A0AAD8WU89</accession>
<dbReference type="SUPFAM" id="SSF56672">
    <property type="entry name" value="DNA/RNA polymerases"/>
    <property type="match status" value="1"/>
</dbReference>
<dbReference type="AlphaFoldDB" id="A0AAD8WU89"/>
<reference evidence="3" key="1">
    <citation type="submission" date="2023-07" db="EMBL/GenBank/DDBJ databases">
        <title>A chromosome-level genome assembly of Lolium multiflorum.</title>
        <authorList>
            <person name="Chen Y."/>
            <person name="Copetti D."/>
            <person name="Kolliker R."/>
            <person name="Studer B."/>
        </authorList>
    </citation>
    <scope>NUCLEOTIDE SEQUENCE</scope>
    <source>
        <strain evidence="3">02402/16</strain>
        <tissue evidence="3">Leaf</tissue>
    </source>
</reference>
<keyword evidence="4" id="KW-1185">Reference proteome</keyword>
<evidence type="ECO:0000313" key="4">
    <source>
        <dbReference type="Proteomes" id="UP001231189"/>
    </source>
</evidence>
<dbReference type="Proteomes" id="UP001231189">
    <property type="component" value="Unassembled WGS sequence"/>
</dbReference>
<feature type="region of interest" description="Disordered" evidence="1">
    <location>
        <begin position="406"/>
        <end position="483"/>
    </location>
</feature>
<gene>
    <name evidence="3" type="ORF">QYE76_041713</name>
</gene>
<dbReference type="InterPro" id="IPR043502">
    <property type="entry name" value="DNA/RNA_pol_sf"/>
</dbReference>
<sequence>MVEPLKVNNTLEDPDWLLAMQEELKNFKRNGVWILMKRLDHCRNVIDTKWVFKNKQDEHGIVIRKNHDWFPKAIQKLKYGFKLQQMDVKSDFLNGPLHEEVYVKQPPGFEDPHFPDHVFKLNKALYGLKQAPRAWFEMSMMGELKYFLGFEIKKMQQGNFINQAKYIQDMLKGFDMKGANGIGTPKHLKCQLNLDETDKAVEPKLYRSMIVSPTHLKSKAAPKAQDPRGDRPRSPPLAIPGQISFVEKLPHLLLRHGLRAYDLLPTYDIMNRIYRNTINLKNTNQDEVHVFLVNLLVLTQENKGSGKQLDVMDYIWHELRDCAFLRKLPQYATYIMRLICLKWDQAHRGDLLTQYKGVVSKLTARLKKSFCFKEDLQDKMYDAHVQNKKIHQRQKAMMVHLNIPISDGSENIITPPEEWKSKHKWTSSEDSIPERNWERPSPPPHVKGQAQDKNEEKDDGEEEEFGDDEDEEDKDDDDEDDDE</sequence>
<dbReference type="Pfam" id="PF07727">
    <property type="entry name" value="RVT_2"/>
    <property type="match status" value="1"/>
</dbReference>
<dbReference type="InterPro" id="IPR013103">
    <property type="entry name" value="RVT_2"/>
</dbReference>
<feature type="compositionally biased region" description="Acidic residues" evidence="1">
    <location>
        <begin position="457"/>
        <end position="483"/>
    </location>
</feature>
<evidence type="ECO:0000256" key="1">
    <source>
        <dbReference type="SAM" id="MobiDB-lite"/>
    </source>
</evidence>